<protein>
    <submittedName>
        <fullName evidence="3">Uncharacterized protein</fullName>
    </submittedName>
</protein>
<feature type="region of interest" description="Disordered" evidence="1">
    <location>
        <begin position="57"/>
        <end position="98"/>
    </location>
</feature>
<evidence type="ECO:0000256" key="2">
    <source>
        <dbReference type="SAM" id="Phobius"/>
    </source>
</evidence>
<name>A0A7J6AXH8_AMEME</name>
<evidence type="ECO:0000256" key="1">
    <source>
        <dbReference type="SAM" id="MobiDB-lite"/>
    </source>
</evidence>
<reference evidence="3 4" key="1">
    <citation type="submission" date="2020-02" db="EMBL/GenBank/DDBJ databases">
        <title>A chromosome-scale genome assembly of the black bullhead catfish (Ameiurus melas).</title>
        <authorList>
            <person name="Wen M."/>
            <person name="Zham M."/>
            <person name="Cabau C."/>
            <person name="Klopp C."/>
            <person name="Donnadieu C."/>
            <person name="Roques C."/>
            <person name="Bouchez O."/>
            <person name="Lampietro C."/>
            <person name="Jouanno E."/>
            <person name="Herpin A."/>
            <person name="Louis A."/>
            <person name="Berthelot C."/>
            <person name="Parey E."/>
            <person name="Roest-Crollius H."/>
            <person name="Braasch I."/>
            <person name="Postlethwait J."/>
            <person name="Robinson-Rechavi M."/>
            <person name="Echchiki A."/>
            <person name="Begum T."/>
            <person name="Montfort J."/>
            <person name="Schartl M."/>
            <person name="Bobe J."/>
            <person name="Guiguen Y."/>
        </authorList>
    </citation>
    <scope>NUCLEOTIDE SEQUENCE [LARGE SCALE GENOMIC DNA]</scope>
    <source>
        <strain evidence="3">M_S1</strain>
        <tissue evidence="3">Blood</tissue>
    </source>
</reference>
<dbReference type="Proteomes" id="UP000593565">
    <property type="component" value="Unassembled WGS sequence"/>
</dbReference>
<gene>
    <name evidence="3" type="ORF">AMELA_G00088600</name>
</gene>
<accession>A0A7J6AXH8</accession>
<dbReference type="EMBL" id="JAAGNN010000007">
    <property type="protein sequence ID" value="KAF4086809.1"/>
    <property type="molecule type" value="Genomic_DNA"/>
</dbReference>
<proteinExistence type="predicted"/>
<evidence type="ECO:0000313" key="3">
    <source>
        <dbReference type="EMBL" id="KAF4086809.1"/>
    </source>
</evidence>
<feature type="compositionally biased region" description="Basic and acidic residues" evidence="1">
    <location>
        <begin position="57"/>
        <end position="70"/>
    </location>
</feature>
<feature type="transmembrane region" description="Helical" evidence="2">
    <location>
        <begin position="18"/>
        <end position="42"/>
    </location>
</feature>
<keyword evidence="4" id="KW-1185">Reference proteome</keyword>
<keyword evidence="2" id="KW-1133">Transmembrane helix</keyword>
<comment type="caution">
    <text evidence="3">The sequence shown here is derived from an EMBL/GenBank/DDBJ whole genome shotgun (WGS) entry which is preliminary data.</text>
</comment>
<organism evidence="3 4">
    <name type="scientific">Ameiurus melas</name>
    <name type="common">Black bullhead</name>
    <name type="synonym">Silurus melas</name>
    <dbReference type="NCBI Taxonomy" id="219545"/>
    <lineage>
        <taxon>Eukaryota</taxon>
        <taxon>Metazoa</taxon>
        <taxon>Chordata</taxon>
        <taxon>Craniata</taxon>
        <taxon>Vertebrata</taxon>
        <taxon>Euteleostomi</taxon>
        <taxon>Actinopterygii</taxon>
        <taxon>Neopterygii</taxon>
        <taxon>Teleostei</taxon>
        <taxon>Ostariophysi</taxon>
        <taxon>Siluriformes</taxon>
        <taxon>Ictaluridae</taxon>
        <taxon>Ameiurus</taxon>
    </lineage>
</organism>
<dbReference type="AlphaFoldDB" id="A0A7J6AXH8"/>
<keyword evidence="2" id="KW-0472">Membrane</keyword>
<evidence type="ECO:0000313" key="4">
    <source>
        <dbReference type="Proteomes" id="UP000593565"/>
    </source>
</evidence>
<keyword evidence="2" id="KW-0812">Transmembrane</keyword>
<sequence>MSAARAAPVQAESQRLSWIVGVVTVVAITSSLLSALSLYHVLALQAEVEVLRNEVSHRRAGYRDTPRETVRGPQPQQQQREDDRNNAPPAGEYQCGAS</sequence>